<dbReference type="PANTHER" id="PTHR42648:SF18">
    <property type="entry name" value="RETROTRANSPOSON, UNCLASSIFIED-LIKE PROTEIN"/>
    <property type="match status" value="1"/>
</dbReference>
<dbReference type="PROSITE" id="PS50994">
    <property type="entry name" value="INTEGRASE"/>
    <property type="match status" value="1"/>
</dbReference>
<dbReference type="SUPFAM" id="SSF52540">
    <property type="entry name" value="P-loop containing nucleoside triphosphate hydrolases"/>
    <property type="match status" value="1"/>
</dbReference>
<protein>
    <recommendedName>
        <fullName evidence="1">Integrase catalytic domain-containing protein</fullName>
    </recommendedName>
</protein>
<dbReference type="Gene3D" id="3.40.50.12240">
    <property type="match status" value="1"/>
</dbReference>
<dbReference type="Gene3D" id="3.30.420.10">
    <property type="entry name" value="Ribonuclease H-like superfamily/Ribonuclease H"/>
    <property type="match status" value="1"/>
</dbReference>
<evidence type="ECO:0000313" key="3">
    <source>
        <dbReference type="Proteomes" id="UP000734854"/>
    </source>
</evidence>
<evidence type="ECO:0000259" key="1">
    <source>
        <dbReference type="PROSITE" id="PS50994"/>
    </source>
</evidence>
<organism evidence="2 3">
    <name type="scientific">Zingiber officinale</name>
    <name type="common">Ginger</name>
    <name type="synonym">Amomum zingiber</name>
    <dbReference type="NCBI Taxonomy" id="94328"/>
    <lineage>
        <taxon>Eukaryota</taxon>
        <taxon>Viridiplantae</taxon>
        <taxon>Streptophyta</taxon>
        <taxon>Embryophyta</taxon>
        <taxon>Tracheophyta</taxon>
        <taxon>Spermatophyta</taxon>
        <taxon>Magnoliopsida</taxon>
        <taxon>Liliopsida</taxon>
        <taxon>Zingiberales</taxon>
        <taxon>Zingiberaceae</taxon>
        <taxon>Zingiber</taxon>
    </lineage>
</organism>
<proteinExistence type="predicted"/>
<name>A0A8J5L2U8_ZINOF</name>
<dbReference type="InterPro" id="IPR036397">
    <property type="entry name" value="RNaseH_sf"/>
</dbReference>
<dbReference type="EMBL" id="JACMSC010000010">
    <property type="protein sequence ID" value="KAG6503382.1"/>
    <property type="molecule type" value="Genomic_DNA"/>
</dbReference>
<reference evidence="2 3" key="1">
    <citation type="submission" date="2020-08" db="EMBL/GenBank/DDBJ databases">
        <title>Plant Genome Project.</title>
        <authorList>
            <person name="Zhang R.-G."/>
        </authorList>
    </citation>
    <scope>NUCLEOTIDE SEQUENCE [LARGE SCALE GENOMIC DNA]</scope>
    <source>
        <tissue evidence="2">Rhizome</tissue>
    </source>
</reference>
<accession>A0A8J5L2U8</accession>
<dbReference type="InterPro" id="IPR057670">
    <property type="entry name" value="SH3_retrovirus"/>
</dbReference>
<dbReference type="SUPFAM" id="SSF53098">
    <property type="entry name" value="Ribonuclease H-like"/>
    <property type="match status" value="1"/>
</dbReference>
<dbReference type="InterPro" id="IPR001584">
    <property type="entry name" value="Integrase_cat-core"/>
</dbReference>
<dbReference type="InterPro" id="IPR039537">
    <property type="entry name" value="Retrotran_Ty1/copia-like"/>
</dbReference>
<comment type="caution">
    <text evidence="2">The sequence shown here is derived from an EMBL/GenBank/DDBJ whole genome shotgun (WGS) entry which is preliminary data.</text>
</comment>
<dbReference type="GO" id="GO:0015074">
    <property type="term" value="P:DNA integration"/>
    <property type="evidence" value="ECO:0007669"/>
    <property type="project" value="InterPro"/>
</dbReference>
<gene>
    <name evidence="2" type="ORF">ZIOFF_035694</name>
</gene>
<sequence length="291" mass="33173">MRTDRGGEFTSGVFNRFCEENGIRCFLTVPRSPQQNGVAERKNRSILNMARSIMKNKKMPKEFWAEAVACAVYLLNRCPTKSVKDQTPIEAWSGKKPDVSHLRIFGSISYKHVPEQERTKPDDRSEKFVFIGYDGKSKGYKLYNPINGKIVMARKVLTKEAIAMTEKKMNMSLDFTLESFETYADEFKRQYFSRSAEFVLGSCQQEPSDDDIEDSIVLAYVMSQSNRRHNYGLDLLFLSVDEGIQVVDLLVPYQRGGKIGLFDGAGVGKTGFIMELMINNIGKGWYKRISK</sequence>
<keyword evidence="3" id="KW-1185">Reference proteome</keyword>
<feature type="domain" description="Integrase catalytic" evidence="1">
    <location>
        <begin position="1"/>
        <end position="96"/>
    </location>
</feature>
<dbReference type="GO" id="GO:0003676">
    <property type="term" value="F:nucleic acid binding"/>
    <property type="evidence" value="ECO:0007669"/>
    <property type="project" value="InterPro"/>
</dbReference>
<dbReference type="PANTHER" id="PTHR42648">
    <property type="entry name" value="TRANSPOSASE, PUTATIVE-RELATED"/>
    <property type="match status" value="1"/>
</dbReference>
<dbReference type="Pfam" id="PF25597">
    <property type="entry name" value="SH3_retrovirus"/>
    <property type="match status" value="1"/>
</dbReference>
<dbReference type="AlphaFoldDB" id="A0A8J5L2U8"/>
<dbReference type="Proteomes" id="UP000734854">
    <property type="component" value="Unassembled WGS sequence"/>
</dbReference>
<dbReference type="InterPro" id="IPR027417">
    <property type="entry name" value="P-loop_NTPase"/>
</dbReference>
<evidence type="ECO:0000313" key="2">
    <source>
        <dbReference type="EMBL" id="KAG6503382.1"/>
    </source>
</evidence>
<dbReference type="InterPro" id="IPR012337">
    <property type="entry name" value="RNaseH-like_sf"/>
</dbReference>